<dbReference type="Proteomes" id="UP000202031">
    <property type="component" value="Chromosome"/>
</dbReference>
<reference evidence="2" key="2">
    <citation type="journal article" date="2017" name="Genome Biol. Evol.">
        <title>Comparative genomic analysis identifies a Campylobacter clade deficient in selenium metabolism.</title>
        <authorList>
            <person name="Miller W.G."/>
            <person name="Yee E."/>
            <person name="Lopes B.S."/>
            <person name="Chapman M.H."/>
            <person name="Huynh S."/>
            <person name="Bono J.L."/>
            <person name="Parker C.T."/>
            <person name="Strachan N.J.C."/>
            <person name="Forbes K.J."/>
        </authorList>
    </citation>
    <scope>NUCLEOTIDE SEQUENCE [LARGE SCALE GENOMIC DNA]</scope>
    <source>
        <strain evidence="2">NCTC 13004</strain>
    </source>
</reference>
<protein>
    <submittedName>
        <fullName evidence="1">Uncharacterized protein</fullName>
    </submittedName>
</protein>
<accession>A0A1X9SLS9</accession>
<gene>
    <name evidence="1" type="ORF">CLAN_0443</name>
</gene>
<sequence length="67" mass="7932">MDTNLTNYLEFLENSSKFKAMDKAAKAQMLSQINELIKSEALWVRNSHKDENKRQLKKLFLLDFLLK</sequence>
<proteinExistence type="predicted"/>
<evidence type="ECO:0000313" key="2">
    <source>
        <dbReference type="Proteomes" id="UP000202031"/>
    </source>
</evidence>
<organism evidence="1 2">
    <name type="scientific">Campylobacter lanienae NCTC 13004</name>
    <dbReference type="NCBI Taxonomy" id="1031753"/>
    <lineage>
        <taxon>Bacteria</taxon>
        <taxon>Pseudomonadati</taxon>
        <taxon>Campylobacterota</taxon>
        <taxon>Epsilonproteobacteria</taxon>
        <taxon>Campylobacterales</taxon>
        <taxon>Campylobacteraceae</taxon>
        <taxon>Campylobacter</taxon>
    </lineage>
</organism>
<dbReference type="GeneID" id="46920916"/>
<dbReference type="KEGG" id="clx:CLAN_0443"/>
<dbReference type="EMBL" id="CP015578">
    <property type="protein sequence ID" value="ARQ97201.1"/>
    <property type="molecule type" value="Genomic_DNA"/>
</dbReference>
<evidence type="ECO:0000313" key="1">
    <source>
        <dbReference type="EMBL" id="ARQ97201.1"/>
    </source>
</evidence>
<name>A0A1X9SLS9_9BACT</name>
<reference evidence="2" key="1">
    <citation type="journal article" date="2017" name="Genome Biol. Evol.">
        <title>Comparative Genomic Analysis Identifies a Campylobacter Clade Deficient in Selenium Metabolism.</title>
        <authorList>
            <person name="Miller W.G."/>
            <person name="Yee E."/>
            <person name="Lopes B.S."/>
            <person name="Chapman M.H."/>
            <person name="Huynh S."/>
            <person name="Bono J.L."/>
            <person name="Parker C.T."/>
            <person name="Strachan N.J.C."/>
            <person name="Forbes K.J."/>
        </authorList>
    </citation>
    <scope>NUCLEOTIDE SEQUENCE [LARGE SCALE GENOMIC DNA]</scope>
    <source>
        <strain evidence="2">NCTC 13004</strain>
    </source>
</reference>
<dbReference type="RefSeq" id="WP_100590483.1">
    <property type="nucleotide sequence ID" value="NZ_CP015578.1"/>
</dbReference>
<dbReference type="AlphaFoldDB" id="A0A1X9SLS9"/>